<name>C0JAF6_9ORYZ</name>
<dbReference type="InterPro" id="IPR009798">
    <property type="entry name" value="Wun1-like"/>
</dbReference>
<evidence type="ECO:0000313" key="1">
    <source>
        <dbReference type="EMBL" id="ACN85337.1"/>
    </source>
</evidence>
<protein>
    <submittedName>
        <fullName evidence="1">Uncharacterized protein</fullName>
    </submittedName>
</protein>
<reference evidence="1" key="1">
    <citation type="journal article" date="2009" name="Proc. Natl. Acad. Sci. U.S.A.">
        <title>Comparative sequence analysis of MONOCULM1-orthologous regions in 14 Oryza genomes.</title>
        <authorList>
            <person name="Lu F."/>
            <person name="Ammiraju J.S."/>
            <person name="Sanyal A."/>
            <person name="Zhang S."/>
            <person name="Song R."/>
            <person name="Chen J."/>
            <person name="Li G."/>
            <person name="Sui Y."/>
            <person name="Song X."/>
            <person name="Cheng Z."/>
            <person name="de Oliveira A.C."/>
            <person name="Bennetzen J.L."/>
            <person name="Jackson S.A."/>
            <person name="Wing R.A."/>
            <person name="Chen M."/>
        </authorList>
    </citation>
    <scope>NUCLEOTIDE SEQUENCE</scope>
</reference>
<proteinExistence type="predicted"/>
<dbReference type="InterPro" id="IPR032710">
    <property type="entry name" value="NTF2-like_dom_sf"/>
</dbReference>
<dbReference type="Pfam" id="PF07107">
    <property type="entry name" value="WI12"/>
    <property type="match status" value="1"/>
</dbReference>
<organism evidence="1">
    <name type="scientific">Oryza meyeriana var. granulata</name>
    <dbReference type="NCBI Taxonomy" id="110450"/>
    <lineage>
        <taxon>Eukaryota</taxon>
        <taxon>Viridiplantae</taxon>
        <taxon>Streptophyta</taxon>
        <taxon>Embryophyta</taxon>
        <taxon>Tracheophyta</taxon>
        <taxon>Spermatophyta</taxon>
        <taxon>Magnoliopsida</taxon>
        <taxon>Liliopsida</taxon>
        <taxon>Poales</taxon>
        <taxon>Poaceae</taxon>
        <taxon>BOP clade</taxon>
        <taxon>Oryzoideae</taxon>
        <taxon>Oryzeae</taxon>
        <taxon>Oryzinae</taxon>
        <taxon>Oryza</taxon>
        <taxon>Oryza meyeriana</taxon>
    </lineage>
</organism>
<dbReference type="AlphaFoldDB" id="C0JAF6"/>
<dbReference type="PANTHER" id="PTHR33703:SF22">
    <property type="entry name" value="WOUND-INDUCED PROTEIN 1"/>
    <property type="match status" value="1"/>
</dbReference>
<dbReference type="EMBL" id="FJ032640">
    <property type="protein sequence ID" value="ACN85337.1"/>
    <property type="molecule type" value="Genomic_DNA"/>
</dbReference>
<sequence>MGSRTELNQDNIMGADYGEFPEANHQTFEAHIEDIRRKMASCYRKAGQGVIKQEKFTLSIVNKSKELVSREDQQPQLLLHHRQQPHLQDQQEETEQQRNQWAVLRLYEAINSRDHATAHALLAPDHHMMHLLTGGAAPSSFRFRPLSVDALRASDVVVVEGVTTTSASAAAGYCYWVHAWTVGPHGVITHLPEYFNTDLTVTRLLAAPTAATRYLWQSRRPDRATNALPGLVLAPVPRGGGATPRSGRGSARESVAPPWYRGLATRGRSVPRFGSTALARAPTPWRRLGDALPRRGACIILKFFSLRIYI</sequence>
<accession>C0JAF6</accession>
<dbReference type="PANTHER" id="PTHR33703">
    <property type="entry name" value="OS07G0691300 PROTEIN"/>
    <property type="match status" value="1"/>
</dbReference>
<dbReference type="SUPFAM" id="SSF54427">
    <property type="entry name" value="NTF2-like"/>
    <property type="match status" value="1"/>
</dbReference>